<evidence type="ECO:0000313" key="2">
    <source>
        <dbReference type="EMBL" id="KAH0920238.1"/>
    </source>
</evidence>
<dbReference type="PANTHER" id="PTHR33070:SF7">
    <property type="entry name" value="RX N-TERMINAL DOMAIN-CONTAINING PROTEIN"/>
    <property type="match status" value="1"/>
</dbReference>
<dbReference type="InterPro" id="IPR004320">
    <property type="entry name" value="BPS1_pln"/>
</dbReference>
<accession>A0ABQ8CT98</accession>
<dbReference type="Proteomes" id="UP000824890">
    <property type="component" value="Unassembled WGS sequence"/>
</dbReference>
<organism evidence="2 3">
    <name type="scientific">Brassica napus</name>
    <name type="common">Rape</name>
    <dbReference type="NCBI Taxonomy" id="3708"/>
    <lineage>
        <taxon>Eukaryota</taxon>
        <taxon>Viridiplantae</taxon>
        <taxon>Streptophyta</taxon>
        <taxon>Embryophyta</taxon>
        <taxon>Tracheophyta</taxon>
        <taxon>Spermatophyta</taxon>
        <taxon>Magnoliopsida</taxon>
        <taxon>eudicotyledons</taxon>
        <taxon>Gunneridae</taxon>
        <taxon>Pentapetalae</taxon>
        <taxon>rosids</taxon>
        <taxon>malvids</taxon>
        <taxon>Brassicales</taxon>
        <taxon>Brassicaceae</taxon>
        <taxon>Brassiceae</taxon>
        <taxon>Brassica</taxon>
    </lineage>
</organism>
<evidence type="ECO:0000256" key="1">
    <source>
        <dbReference type="SAM" id="Coils"/>
    </source>
</evidence>
<evidence type="ECO:0000313" key="3">
    <source>
        <dbReference type="Proteomes" id="UP000824890"/>
    </source>
</evidence>
<keyword evidence="1" id="KW-0175">Coiled coil</keyword>
<proteinExistence type="predicted"/>
<protein>
    <submittedName>
        <fullName evidence="2">Uncharacterized protein</fullName>
    </submittedName>
</protein>
<reference evidence="2 3" key="1">
    <citation type="submission" date="2021-05" db="EMBL/GenBank/DDBJ databases">
        <title>Genome Assembly of Synthetic Allotetraploid Brassica napus Reveals Homoeologous Exchanges between Subgenomes.</title>
        <authorList>
            <person name="Davis J.T."/>
        </authorList>
    </citation>
    <scope>NUCLEOTIDE SEQUENCE [LARGE SCALE GENOMIC DNA]</scope>
    <source>
        <strain evidence="3">cv. Da-Ae</strain>
        <tissue evidence="2">Seedling</tissue>
    </source>
</reference>
<gene>
    <name evidence="2" type="ORF">HID58_027898</name>
</gene>
<sequence>MAATSSSFGAHVRSTSWPENVHPLSRSIEDHLLILKKSPESACRKLGVLKNMYEVVEVFLRFQSTKTQKAFLEDVSDGFLEVLDICYTIRDVLMEAKEQVRELESSLRRRVIRSKSGGDHDAFLTREIDAYVFKRRVLSRKIGKQLKMKINKKKKDCGGAINVMKKVKETSFDVLVSLLMEVVTMNHKQISRSGCRGIMSRMFNKKNQEVEGDELKKLIETEQMIESTEGELECVWPGVPRPYKPIINFEGLRELHDCANYLLDHCPKTRESLSEQGQEKWTEQVSEASLRMLDICSVSKDVMTLVKHSLHDLQLTLRGNESSDVNEKIAAYNQYKNRLKKEILKCLNCLKGMIGGRVEMPRELNLLFVAEVLKEVREAVVTMVESLFSLGCIPWLEKRSSKGSLSSIFTSRSSDWLDDIWDETAVQSAATRLEAAEIAVEELEIELESIFRRLIHTRVSLLNIITS</sequence>
<comment type="caution">
    <text evidence="2">The sequence shown here is derived from an EMBL/GenBank/DDBJ whole genome shotgun (WGS) entry which is preliminary data.</text>
</comment>
<dbReference type="EMBL" id="JAGKQM010000007">
    <property type="protein sequence ID" value="KAH0920238.1"/>
    <property type="molecule type" value="Genomic_DNA"/>
</dbReference>
<keyword evidence="3" id="KW-1185">Reference proteome</keyword>
<dbReference type="Pfam" id="PF03087">
    <property type="entry name" value="BPS1"/>
    <property type="match status" value="2"/>
</dbReference>
<name>A0ABQ8CT98_BRANA</name>
<feature type="coiled-coil region" evidence="1">
    <location>
        <begin position="426"/>
        <end position="453"/>
    </location>
</feature>
<dbReference type="PANTHER" id="PTHR33070">
    <property type="entry name" value="OS06G0725500 PROTEIN"/>
    <property type="match status" value="1"/>
</dbReference>